<protein>
    <submittedName>
        <fullName evidence="4">Uncharacterized protein</fullName>
    </submittedName>
</protein>
<dbReference type="EMBL" id="AP023096">
    <property type="protein sequence ID" value="BCE69434.1"/>
    <property type="molecule type" value="Genomic_DNA"/>
</dbReference>
<name>A0A809ZKH0_9BRAD</name>
<evidence type="ECO:0000313" key="4">
    <source>
        <dbReference type="EMBL" id="BCE52017.1"/>
    </source>
</evidence>
<dbReference type="EMBL" id="AP023098">
    <property type="protein sequence ID" value="BCE86721.1"/>
    <property type="molecule type" value="Genomic_DNA"/>
</dbReference>
<dbReference type="EMBL" id="AP023092">
    <property type="protein sequence ID" value="BCE34509.1"/>
    <property type="molecule type" value="Genomic_DNA"/>
</dbReference>
<dbReference type="AlphaFoldDB" id="A0A809ZKH0"/>
<organism evidence="4">
    <name type="scientific">Bradyrhizobium diazoefficiens</name>
    <dbReference type="NCBI Taxonomy" id="1355477"/>
    <lineage>
        <taxon>Bacteria</taxon>
        <taxon>Pseudomonadati</taxon>
        <taxon>Pseudomonadota</taxon>
        <taxon>Alphaproteobacteria</taxon>
        <taxon>Hyphomicrobiales</taxon>
        <taxon>Nitrobacteraceae</taxon>
        <taxon>Bradyrhizobium</taxon>
    </lineage>
</organism>
<dbReference type="EMBL" id="AP023097">
    <property type="protein sequence ID" value="BCE78097.1"/>
    <property type="molecule type" value="Genomic_DNA"/>
</dbReference>
<evidence type="ECO:0000313" key="8">
    <source>
        <dbReference type="EMBL" id="BCE86721.1"/>
    </source>
</evidence>
<reference evidence="4" key="5">
    <citation type="submission" date="2020-05" db="EMBL/GenBank/DDBJ databases">
        <title>Complete genome sequence of Bradyrhizobium diazoefficiens XF4 isolated from soybean nodule.</title>
        <authorList>
            <person name="Noda R."/>
            <person name="Kakizaki K."/>
            <person name="Minamisawa K."/>
        </authorList>
    </citation>
    <scope>NUCLEOTIDE SEQUENCE</scope>
    <source>
        <strain evidence="4">XF4</strain>
    </source>
</reference>
<evidence type="ECO:0000313" key="5">
    <source>
        <dbReference type="EMBL" id="BCE60751.1"/>
    </source>
</evidence>
<reference evidence="3" key="4">
    <citation type="submission" date="2020-05" db="EMBL/GenBank/DDBJ databases">
        <title>Complete genome sequence of Bradyrhizobium diazoefficiens XF3 isolated from soybean nodule.</title>
        <authorList>
            <person name="Noda R."/>
            <person name="Kakizaki K."/>
            <person name="Minamisawa K."/>
        </authorList>
    </citation>
    <scope>NUCLEOTIDE SEQUENCE</scope>
    <source>
        <strain evidence="3">XF3</strain>
    </source>
</reference>
<reference evidence="7" key="8">
    <citation type="submission" date="2020-05" db="EMBL/GenBank/DDBJ databases">
        <title>Complete genome sequence of Bradyrhizobium diazoefficiens XF8 isolated from soybean nodule.</title>
        <authorList>
            <person name="Noda R."/>
            <person name="Kakizaki K."/>
            <person name="Minamisawa K."/>
        </authorList>
    </citation>
    <scope>NUCLEOTIDE SEQUENCE</scope>
    <source>
        <strain evidence="7">XF8</strain>
    </source>
</reference>
<gene>
    <name evidence="9" type="ORF">XF10B_83080</name>
    <name evidence="1" type="ORF">XF1B_84400</name>
    <name evidence="2" type="ORF">XF2B_82780</name>
    <name evidence="3" type="ORF">XF3B_82040</name>
    <name evidence="4" type="ORF">XF4B_83660</name>
    <name evidence="5" type="ORF">XF5B_82630</name>
    <name evidence="6" type="ORF">XF6B_82330</name>
    <name evidence="7" type="ORF">XF8B_82080</name>
    <name evidence="8" type="ORF">XF9B_81420</name>
</gene>
<reference evidence="9" key="2">
    <citation type="submission" date="2020-05" db="EMBL/GenBank/DDBJ databases">
        <title>Complete genome sequence of Bradyrhizobium diazoefficiens XF10 isolated from soybean nodule.</title>
        <authorList>
            <person name="Noda R."/>
            <person name="Kakizaki K."/>
            <person name="Minamisawa K."/>
        </authorList>
    </citation>
    <scope>NUCLEOTIDE SEQUENCE</scope>
    <source>
        <strain evidence="9">XF10</strain>
    </source>
</reference>
<sequence>MRFDNHIAYIDADAKGNSSFFRIGGGKLPDASLKLHCGANRFDRAWKLCQEPIAGVLHDPASVFGDGRRDPFGKETCQFRVGCFFVMVH</sequence>
<reference evidence="8" key="9">
    <citation type="submission" date="2020-05" db="EMBL/GenBank/DDBJ databases">
        <title>Complete genome sequence of Bradyrhizobium diazoefficiens XF9 isolated from soybean nodule.</title>
        <authorList>
            <person name="Noda R."/>
            <person name="Kakizaki K."/>
            <person name="Minamisawa K."/>
        </authorList>
    </citation>
    <scope>NUCLEOTIDE SEQUENCE</scope>
    <source>
        <strain evidence="8">XF9</strain>
    </source>
</reference>
<evidence type="ECO:0000313" key="9">
    <source>
        <dbReference type="EMBL" id="BCE95510.1"/>
    </source>
</evidence>
<evidence type="ECO:0000313" key="6">
    <source>
        <dbReference type="EMBL" id="BCE69434.1"/>
    </source>
</evidence>
<evidence type="ECO:0000313" key="2">
    <source>
        <dbReference type="EMBL" id="BCE34509.1"/>
    </source>
</evidence>
<dbReference type="EMBL" id="AP023095">
    <property type="protein sequence ID" value="BCE60751.1"/>
    <property type="molecule type" value="Genomic_DNA"/>
</dbReference>
<reference evidence="1" key="1">
    <citation type="submission" date="2020-05" db="EMBL/GenBank/DDBJ databases">
        <title>Complete genome sequence of Bradyrhizobium diazoefficiens XF1 isolated from soybean nodule.</title>
        <authorList>
            <person name="Noda R."/>
            <person name="Kakizaki K."/>
            <person name="Minamisawa K."/>
        </authorList>
    </citation>
    <scope>NUCLEOTIDE SEQUENCE</scope>
    <source>
        <strain evidence="1">XF1</strain>
    </source>
</reference>
<reference evidence="2" key="3">
    <citation type="submission" date="2020-05" db="EMBL/GenBank/DDBJ databases">
        <title>Complete genome sequence of Bradyrhizobium diazoefficiens XF2 isolated from soybean nodule.</title>
        <authorList>
            <person name="Noda R."/>
            <person name="Kakizaki K."/>
            <person name="Minamisawa K."/>
        </authorList>
    </citation>
    <scope>NUCLEOTIDE SEQUENCE</scope>
    <source>
        <strain evidence="2">XF2</strain>
    </source>
</reference>
<evidence type="ECO:0000313" key="7">
    <source>
        <dbReference type="EMBL" id="BCE78097.1"/>
    </source>
</evidence>
<reference evidence="6" key="7">
    <citation type="submission" date="2020-05" db="EMBL/GenBank/DDBJ databases">
        <title>Complete genome sequence of Bradyrhizobium diazoefficiens XF6 isolated from soybean nodule.</title>
        <authorList>
            <person name="Noda R."/>
            <person name="Kakizaki K."/>
            <person name="Minamisawa K."/>
        </authorList>
    </citation>
    <scope>NUCLEOTIDE SEQUENCE</scope>
    <source>
        <strain evidence="6">XF6</strain>
    </source>
</reference>
<proteinExistence type="predicted"/>
<dbReference type="EMBL" id="AP023091">
    <property type="protein sequence ID" value="BCE25759.1"/>
    <property type="molecule type" value="Genomic_DNA"/>
</dbReference>
<accession>A0A809ZKH0</accession>
<dbReference type="EMBL" id="AP023094">
    <property type="protein sequence ID" value="BCE52017.1"/>
    <property type="molecule type" value="Genomic_DNA"/>
</dbReference>
<evidence type="ECO:0000313" key="3">
    <source>
        <dbReference type="EMBL" id="BCE43173.1"/>
    </source>
</evidence>
<dbReference type="EMBL" id="AP023093">
    <property type="protein sequence ID" value="BCE43173.1"/>
    <property type="molecule type" value="Genomic_DNA"/>
</dbReference>
<evidence type="ECO:0000313" key="1">
    <source>
        <dbReference type="EMBL" id="BCE25759.1"/>
    </source>
</evidence>
<dbReference type="EMBL" id="AP023099">
    <property type="protein sequence ID" value="BCE95510.1"/>
    <property type="molecule type" value="Genomic_DNA"/>
</dbReference>
<reference evidence="5" key="6">
    <citation type="submission" date="2020-05" db="EMBL/GenBank/DDBJ databases">
        <title>Complete genome sequence of Bradyrhizobium diazoefficiens XF5 isolated from soybean nodule.</title>
        <authorList>
            <person name="Noda R."/>
            <person name="Kakizaki K."/>
            <person name="Minamisawa K."/>
        </authorList>
    </citation>
    <scope>NUCLEOTIDE SEQUENCE</scope>
    <source>
        <strain evidence="5">XF5</strain>
    </source>
</reference>